<feature type="domain" description="SAP" evidence="1">
    <location>
        <begin position="10"/>
        <end position="44"/>
    </location>
</feature>
<sequence length="155" mass="18011">MEFTGETSKFGSLRICDLRKELSKRGVKLSGRKQELIDRLEAYERDFNFGKSQVVNQSEYQMVTPKEHLYKDLHEGSVIPEITMDNIENYLGSLKKSLSRESINLVNEKFLIYIKNIEETVAFFFKSQCIAEMLKHVKYNIDIAVNSHGLIDKCH</sequence>
<dbReference type="InterPro" id="IPR036361">
    <property type="entry name" value="SAP_dom_sf"/>
</dbReference>
<name>A0AAN8JJ13_PATCE</name>
<protein>
    <recommendedName>
        <fullName evidence="1">SAP domain-containing protein</fullName>
    </recommendedName>
</protein>
<dbReference type="AlphaFoldDB" id="A0AAN8JJ13"/>
<accession>A0AAN8JJ13</accession>
<dbReference type="InterPro" id="IPR003034">
    <property type="entry name" value="SAP_dom"/>
</dbReference>
<comment type="caution">
    <text evidence="2">The sequence shown here is derived from an EMBL/GenBank/DDBJ whole genome shotgun (WGS) entry which is preliminary data.</text>
</comment>
<dbReference type="SUPFAM" id="SSF68906">
    <property type="entry name" value="SAP domain"/>
    <property type="match status" value="1"/>
</dbReference>
<keyword evidence="3" id="KW-1185">Reference proteome</keyword>
<dbReference type="Proteomes" id="UP001347796">
    <property type="component" value="Unassembled WGS sequence"/>
</dbReference>
<proteinExistence type="predicted"/>
<dbReference type="Pfam" id="PF02037">
    <property type="entry name" value="SAP"/>
    <property type="match status" value="1"/>
</dbReference>
<evidence type="ECO:0000259" key="1">
    <source>
        <dbReference type="PROSITE" id="PS50800"/>
    </source>
</evidence>
<dbReference type="PROSITE" id="PS50800">
    <property type="entry name" value="SAP"/>
    <property type="match status" value="1"/>
</dbReference>
<evidence type="ECO:0000313" key="3">
    <source>
        <dbReference type="Proteomes" id="UP001347796"/>
    </source>
</evidence>
<dbReference type="Gene3D" id="1.10.720.30">
    <property type="entry name" value="SAP domain"/>
    <property type="match status" value="1"/>
</dbReference>
<organism evidence="2 3">
    <name type="scientific">Patella caerulea</name>
    <name type="common">Rayed Mediterranean limpet</name>
    <dbReference type="NCBI Taxonomy" id="87958"/>
    <lineage>
        <taxon>Eukaryota</taxon>
        <taxon>Metazoa</taxon>
        <taxon>Spiralia</taxon>
        <taxon>Lophotrochozoa</taxon>
        <taxon>Mollusca</taxon>
        <taxon>Gastropoda</taxon>
        <taxon>Patellogastropoda</taxon>
        <taxon>Patelloidea</taxon>
        <taxon>Patellidae</taxon>
        <taxon>Patella</taxon>
    </lineage>
</organism>
<reference evidence="2 3" key="1">
    <citation type="submission" date="2024-01" db="EMBL/GenBank/DDBJ databases">
        <title>The genome of the rayed Mediterranean limpet Patella caerulea (Linnaeus, 1758).</title>
        <authorList>
            <person name="Anh-Thu Weber A."/>
            <person name="Halstead-Nussloch G."/>
        </authorList>
    </citation>
    <scope>NUCLEOTIDE SEQUENCE [LARGE SCALE GENOMIC DNA]</scope>
    <source>
        <strain evidence="2">AATW-2023a</strain>
        <tissue evidence="2">Whole specimen</tissue>
    </source>
</reference>
<evidence type="ECO:0000313" key="2">
    <source>
        <dbReference type="EMBL" id="KAK6178337.1"/>
    </source>
</evidence>
<dbReference type="SMART" id="SM00513">
    <property type="entry name" value="SAP"/>
    <property type="match status" value="1"/>
</dbReference>
<gene>
    <name evidence="2" type="ORF">SNE40_013136</name>
</gene>
<dbReference type="EMBL" id="JAZGQO010000009">
    <property type="protein sequence ID" value="KAK6178337.1"/>
    <property type="molecule type" value="Genomic_DNA"/>
</dbReference>